<organism evidence="3">
    <name type="scientific">Neodiprion lecontei</name>
    <name type="common">Redheaded pine sawfly</name>
    <dbReference type="NCBI Taxonomy" id="441921"/>
    <lineage>
        <taxon>Eukaryota</taxon>
        <taxon>Metazoa</taxon>
        <taxon>Ecdysozoa</taxon>
        <taxon>Arthropoda</taxon>
        <taxon>Hexapoda</taxon>
        <taxon>Insecta</taxon>
        <taxon>Pterygota</taxon>
        <taxon>Neoptera</taxon>
        <taxon>Endopterygota</taxon>
        <taxon>Hymenoptera</taxon>
        <taxon>Tenthredinoidea</taxon>
        <taxon>Diprionidae</taxon>
        <taxon>Diprioninae</taxon>
        <taxon>Neodiprion</taxon>
    </lineage>
</organism>
<dbReference type="InterPro" id="IPR029731">
    <property type="entry name" value="OSGIN1/2"/>
</dbReference>
<proteinExistence type="predicted"/>
<keyword evidence="2" id="KW-1185">Reference proteome</keyword>
<evidence type="ECO:0000313" key="3">
    <source>
        <dbReference type="RefSeq" id="XP_015519173.2"/>
    </source>
</evidence>
<dbReference type="SUPFAM" id="SSF51905">
    <property type="entry name" value="FAD/NAD(P)-binding domain"/>
    <property type="match status" value="2"/>
</dbReference>
<dbReference type="PANTHER" id="PTHR15192:SF8">
    <property type="entry name" value="FAD_NAD(P)-BINDING DOMAIN-CONTAINING PROTEIN"/>
    <property type="match status" value="1"/>
</dbReference>
<accession>A0A6J0BYG7</accession>
<feature type="domain" description="FAD/NAD(P)-binding" evidence="1">
    <location>
        <begin position="268"/>
        <end position="355"/>
    </location>
</feature>
<protein>
    <submittedName>
        <fullName evidence="3">Oxidative stress-induced growth inhibitor 1</fullName>
    </submittedName>
</protein>
<dbReference type="GO" id="GO:0016491">
    <property type="term" value="F:oxidoreductase activity"/>
    <property type="evidence" value="ECO:0007669"/>
    <property type="project" value="InterPro"/>
</dbReference>
<dbReference type="PANTHER" id="PTHR15192">
    <property type="entry name" value="PROTEIN CBG05349"/>
    <property type="match status" value="1"/>
</dbReference>
<dbReference type="InterPro" id="IPR023753">
    <property type="entry name" value="FAD/NAD-binding_dom"/>
</dbReference>
<gene>
    <name evidence="3" type="primary">LOC107223863</name>
</gene>
<dbReference type="Pfam" id="PF07992">
    <property type="entry name" value="Pyr_redox_2"/>
    <property type="match status" value="1"/>
</dbReference>
<dbReference type="Proteomes" id="UP000829291">
    <property type="component" value="Chromosome 3"/>
</dbReference>
<dbReference type="KEGG" id="nlo:107223863"/>
<evidence type="ECO:0000313" key="2">
    <source>
        <dbReference type="Proteomes" id="UP000829291"/>
    </source>
</evidence>
<reference evidence="3" key="1">
    <citation type="submission" date="2025-08" db="UniProtKB">
        <authorList>
            <consortium name="RefSeq"/>
        </authorList>
    </citation>
    <scope>IDENTIFICATION</scope>
    <source>
        <tissue evidence="3">Thorax and Abdomen</tissue>
    </source>
</reference>
<dbReference type="InParanoid" id="A0A6J0BYG7"/>
<dbReference type="Gene3D" id="3.50.50.60">
    <property type="entry name" value="FAD/NAD(P)-binding domain"/>
    <property type="match status" value="1"/>
</dbReference>
<dbReference type="GeneID" id="107223863"/>
<sequence length="560" mass="61520">MFEDHCHYTEDLADNDIQYKDVVIVGNGPSSICLSYMLAGNWPYYTGEPHPGDEMLTARLANGTSSGLACNTRWGLETLSLGLEGRNGGRPLPLLIDHLQHPCTDAGLDLPPLLTWIPPGTESGGEDHEVFDHVALGKGAPGGAWQAMDPNVLTISLSRWMSLPGLDIKTWESMVEAEQREVHDHSLTSTGTGDQIPNPFLTQEKLSSYKGLGRVLVGTVAKYFRDYVRIQKLEKYFRCGTTVTSVRPVNNQKDGDAENDTSEYKWIVQGVENDSGKRFEYRAKRVVLATGASDHSNRLGLPGEDSNSNWLTHDLNDLETKLDCIAMQQCRDRLADPVLIIGAGLSAADAVTAARFRGIPVLHAFRHNNNNTEYWSNNNVKREKGVGKNGISVGSDRLRWLPPSMYPEYHKVYEMMADGGTNYPLYQALSNYTLVDLHPNSNCSSNGKKLVTLCSPNGELRSFEVSVVAILIGSRPDLSFLQESGLGLGKDPSKPIDGRSNPILVDDFTYEVNRAPAKGLYALGPLAGDNFVRFTQGGAFGVLTHILNTTCNVTHRAKKK</sequence>
<dbReference type="RefSeq" id="XP_015519173.2">
    <property type="nucleotide sequence ID" value="XM_015663687.2"/>
</dbReference>
<dbReference type="InterPro" id="IPR036188">
    <property type="entry name" value="FAD/NAD-bd_sf"/>
</dbReference>
<evidence type="ECO:0000259" key="1">
    <source>
        <dbReference type="Pfam" id="PF07992"/>
    </source>
</evidence>
<name>A0A6J0BYG7_NEOLC</name>
<dbReference type="OrthoDB" id="412005at2759"/>